<organism evidence="3 4">
    <name type="scientific">Helobdella robusta</name>
    <name type="common">Californian leech</name>
    <dbReference type="NCBI Taxonomy" id="6412"/>
    <lineage>
        <taxon>Eukaryota</taxon>
        <taxon>Metazoa</taxon>
        <taxon>Spiralia</taxon>
        <taxon>Lophotrochozoa</taxon>
        <taxon>Annelida</taxon>
        <taxon>Clitellata</taxon>
        <taxon>Hirudinea</taxon>
        <taxon>Rhynchobdellida</taxon>
        <taxon>Glossiphoniidae</taxon>
        <taxon>Helobdella</taxon>
    </lineage>
</organism>
<dbReference type="InterPro" id="IPR006016">
    <property type="entry name" value="UspA"/>
</dbReference>
<dbReference type="PANTHER" id="PTHR46989">
    <property type="entry name" value="USP DOMAIN-CONTAINING PROTEIN"/>
    <property type="match status" value="1"/>
</dbReference>
<dbReference type="KEGG" id="hro:HELRODRAFT_186168"/>
<dbReference type="Gene3D" id="3.40.50.620">
    <property type="entry name" value="HUPs"/>
    <property type="match status" value="1"/>
</dbReference>
<evidence type="ECO:0000313" key="4">
    <source>
        <dbReference type="Proteomes" id="UP000015101"/>
    </source>
</evidence>
<dbReference type="STRING" id="6412.T1FNR5"/>
<dbReference type="eggNOG" id="ENOG502RXWD">
    <property type="taxonomic scope" value="Eukaryota"/>
</dbReference>
<reference evidence="3" key="3">
    <citation type="submission" date="2015-06" db="UniProtKB">
        <authorList>
            <consortium name="EnsemblMetazoa"/>
        </authorList>
    </citation>
    <scope>IDENTIFICATION</scope>
</reference>
<feature type="domain" description="UspA" evidence="1">
    <location>
        <begin position="24"/>
        <end position="170"/>
    </location>
</feature>
<dbReference type="InterPro" id="IPR014729">
    <property type="entry name" value="Rossmann-like_a/b/a_fold"/>
</dbReference>
<reference evidence="2 4" key="2">
    <citation type="journal article" date="2013" name="Nature">
        <title>Insights into bilaterian evolution from three spiralian genomes.</title>
        <authorList>
            <person name="Simakov O."/>
            <person name="Marletaz F."/>
            <person name="Cho S.J."/>
            <person name="Edsinger-Gonzales E."/>
            <person name="Havlak P."/>
            <person name="Hellsten U."/>
            <person name="Kuo D.H."/>
            <person name="Larsson T."/>
            <person name="Lv J."/>
            <person name="Arendt D."/>
            <person name="Savage R."/>
            <person name="Osoegawa K."/>
            <person name="de Jong P."/>
            <person name="Grimwood J."/>
            <person name="Chapman J.A."/>
            <person name="Shapiro H."/>
            <person name="Aerts A."/>
            <person name="Otillar R.P."/>
            <person name="Terry A.Y."/>
            <person name="Boore J.L."/>
            <person name="Grigoriev I.V."/>
            <person name="Lindberg D.R."/>
            <person name="Seaver E.C."/>
            <person name="Weisblat D.A."/>
            <person name="Putnam N.H."/>
            <person name="Rokhsar D.S."/>
        </authorList>
    </citation>
    <scope>NUCLEOTIDE SEQUENCE</scope>
</reference>
<dbReference type="OrthoDB" id="843225at2759"/>
<dbReference type="InterPro" id="IPR006015">
    <property type="entry name" value="Universal_stress_UspA"/>
</dbReference>
<dbReference type="InParanoid" id="T1FNR5"/>
<dbReference type="EMBL" id="KB097673">
    <property type="protein sequence ID" value="ESN92023.1"/>
    <property type="molecule type" value="Genomic_DNA"/>
</dbReference>
<dbReference type="CDD" id="cd23659">
    <property type="entry name" value="USP_At3g01520-like"/>
    <property type="match status" value="1"/>
</dbReference>
<name>T1FNR5_HELRO</name>
<dbReference type="PANTHER" id="PTHR46989:SF3">
    <property type="entry name" value="USPA DOMAIN-CONTAINING PROTEIN"/>
    <property type="match status" value="1"/>
</dbReference>
<keyword evidence="4" id="KW-1185">Reference proteome</keyword>
<evidence type="ECO:0000313" key="2">
    <source>
        <dbReference type="EMBL" id="ESN92023.1"/>
    </source>
</evidence>
<sequence>MSALNPALLEEPKRRKSSYGSFTRVVVIAIDSSDYSRRAFDWYVMQIWKADDLVVFVHCPETPRFPSFSFKNALSPPIDEWKKIMDEMNSNSQKLEEEYSITCQSKKIKYKMRAEAEKNVGEGILRIAAEERADLIVLGSRGTGESRMVKRGTVAEYVGRHSYIPVLIIPLKTNY</sequence>
<dbReference type="EMBL" id="AMQM01007815">
    <property type="status" value="NOT_ANNOTATED_CDS"/>
    <property type="molecule type" value="Genomic_DNA"/>
</dbReference>
<proteinExistence type="predicted"/>
<accession>T1FNR5</accession>
<dbReference type="EnsemblMetazoa" id="HelroT186168">
    <property type="protein sequence ID" value="HelroP186168"/>
    <property type="gene ID" value="HelroG186168"/>
</dbReference>
<evidence type="ECO:0000313" key="3">
    <source>
        <dbReference type="EnsemblMetazoa" id="HelroP186168"/>
    </source>
</evidence>
<dbReference type="CTD" id="20210462"/>
<dbReference type="Proteomes" id="UP000015101">
    <property type="component" value="Unassembled WGS sequence"/>
</dbReference>
<dbReference type="OMA" id="IPHEEWA"/>
<dbReference type="AlphaFoldDB" id="T1FNR5"/>
<dbReference type="HOGENOM" id="CLU_049301_9_2_1"/>
<protein>
    <recommendedName>
        <fullName evidence="1">UspA domain-containing protein</fullName>
    </recommendedName>
</protein>
<dbReference type="PRINTS" id="PR01438">
    <property type="entry name" value="UNVRSLSTRESS"/>
</dbReference>
<reference evidence="4" key="1">
    <citation type="submission" date="2012-12" db="EMBL/GenBank/DDBJ databases">
        <authorList>
            <person name="Hellsten U."/>
            <person name="Grimwood J."/>
            <person name="Chapman J.A."/>
            <person name="Shapiro H."/>
            <person name="Aerts A."/>
            <person name="Otillar R.P."/>
            <person name="Terry A.Y."/>
            <person name="Boore J.L."/>
            <person name="Simakov O."/>
            <person name="Marletaz F."/>
            <person name="Cho S.-J."/>
            <person name="Edsinger-Gonzales E."/>
            <person name="Havlak P."/>
            <person name="Kuo D.-H."/>
            <person name="Larsson T."/>
            <person name="Lv J."/>
            <person name="Arendt D."/>
            <person name="Savage R."/>
            <person name="Osoegawa K."/>
            <person name="de Jong P."/>
            <person name="Lindberg D.R."/>
            <person name="Seaver E.C."/>
            <person name="Weisblat D.A."/>
            <person name="Putnam N.H."/>
            <person name="Grigoriev I.V."/>
            <person name="Rokhsar D.S."/>
        </authorList>
    </citation>
    <scope>NUCLEOTIDE SEQUENCE</scope>
</reference>
<evidence type="ECO:0000259" key="1">
    <source>
        <dbReference type="Pfam" id="PF00582"/>
    </source>
</evidence>
<dbReference type="SUPFAM" id="SSF52402">
    <property type="entry name" value="Adenine nucleotide alpha hydrolases-like"/>
    <property type="match status" value="1"/>
</dbReference>
<dbReference type="Pfam" id="PF00582">
    <property type="entry name" value="Usp"/>
    <property type="match status" value="1"/>
</dbReference>
<gene>
    <name evidence="3" type="primary">20210462</name>
    <name evidence="2" type="ORF">HELRODRAFT_186168</name>
</gene>
<dbReference type="GeneID" id="20210462"/>
<dbReference type="RefSeq" id="XP_009029833.1">
    <property type="nucleotide sequence ID" value="XM_009031585.1"/>
</dbReference>